<dbReference type="InterPro" id="IPR010372">
    <property type="entry name" value="DNA_pol3_delta_N"/>
</dbReference>
<dbReference type="InterPro" id="IPR027417">
    <property type="entry name" value="P-loop_NTPase"/>
</dbReference>
<keyword evidence="4" id="KW-0548">Nucleotidyltransferase</keyword>
<dbReference type="GO" id="GO:0006261">
    <property type="term" value="P:DNA-templated DNA replication"/>
    <property type="evidence" value="ECO:0007669"/>
    <property type="project" value="TreeGrafter"/>
</dbReference>
<dbReference type="STRING" id="339866.GCA_001418255_00387"/>
<evidence type="ECO:0000256" key="2">
    <source>
        <dbReference type="ARBA" id="ARBA00017703"/>
    </source>
</evidence>
<dbReference type="EMBL" id="CYHF01000001">
    <property type="protein sequence ID" value="CUA93867.1"/>
    <property type="molecule type" value="Genomic_DNA"/>
</dbReference>
<dbReference type="GO" id="GO:0009360">
    <property type="term" value="C:DNA polymerase III complex"/>
    <property type="evidence" value="ECO:0007669"/>
    <property type="project" value="InterPro"/>
</dbReference>
<dbReference type="SUPFAM" id="SSF52540">
    <property type="entry name" value="P-loop containing nucleoside triphosphate hydrolases"/>
    <property type="match status" value="1"/>
</dbReference>
<dbReference type="GO" id="GO:0003677">
    <property type="term" value="F:DNA binding"/>
    <property type="evidence" value="ECO:0007669"/>
    <property type="project" value="InterPro"/>
</dbReference>
<name>A0A0K6HS41_9BURK</name>
<keyword evidence="6" id="KW-0239">DNA-directed DNA polymerase</keyword>
<dbReference type="Proteomes" id="UP000183649">
    <property type="component" value="Unassembled WGS sequence"/>
</dbReference>
<dbReference type="OrthoDB" id="9770982at2"/>
<dbReference type="PANTHER" id="PTHR34388">
    <property type="entry name" value="DNA POLYMERASE III SUBUNIT DELTA"/>
    <property type="match status" value="1"/>
</dbReference>
<dbReference type="CDD" id="cd18138">
    <property type="entry name" value="HLD_clamp_pol_III_delta"/>
    <property type="match status" value="1"/>
</dbReference>
<dbReference type="InterPro" id="IPR005790">
    <property type="entry name" value="DNA_polIII_delta"/>
</dbReference>
<dbReference type="RefSeq" id="WP_055449324.1">
    <property type="nucleotide sequence ID" value="NZ_CYHF01000001.1"/>
</dbReference>
<protein>
    <recommendedName>
        <fullName evidence="2">DNA polymerase III subunit delta</fullName>
        <ecNumber evidence="1">2.7.7.7</ecNumber>
    </recommendedName>
</protein>
<evidence type="ECO:0000313" key="10">
    <source>
        <dbReference type="EMBL" id="CUA93867.1"/>
    </source>
</evidence>
<evidence type="ECO:0000256" key="4">
    <source>
        <dbReference type="ARBA" id="ARBA00022695"/>
    </source>
</evidence>
<keyword evidence="11" id="KW-1185">Reference proteome</keyword>
<comment type="similarity">
    <text evidence="7">Belongs to the DNA polymerase HolA subunit family.</text>
</comment>
<organism evidence="10 11">
    <name type="scientific">Thiomonas bhubaneswarensis</name>
    <dbReference type="NCBI Taxonomy" id="339866"/>
    <lineage>
        <taxon>Bacteria</taxon>
        <taxon>Pseudomonadati</taxon>
        <taxon>Pseudomonadota</taxon>
        <taxon>Betaproteobacteria</taxon>
        <taxon>Burkholderiales</taxon>
        <taxon>Thiomonas</taxon>
    </lineage>
</organism>
<dbReference type="Pfam" id="PF06144">
    <property type="entry name" value="DNA_pol3_delta"/>
    <property type="match status" value="1"/>
</dbReference>
<reference evidence="11" key="1">
    <citation type="submission" date="2015-08" db="EMBL/GenBank/DDBJ databases">
        <authorList>
            <person name="Varghese N."/>
        </authorList>
    </citation>
    <scope>NUCLEOTIDE SEQUENCE [LARGE SCALE GENOMIC DNA]</scope>
    <source>
        <strain evidence="11">DSM 18181</strain>
    </source>
</reference>
<evidence type="ECO:0000256" key="1">
    <source>
        <dbReference type="ARBA" id="ARBA00012417"/>
    </source>
</evidence>
<dbReference type="EC" id="2.7.7.7" evidence="1"/>
<dbReference type="InterPro" id="IPR008921">
    <property type="entry name" value="DNA_pol3_clamp-load_cplx_C"/>
</dbReference>
<evidence type="ECO:0000256" key="5">
    <source>
        <dbReference type="ARBA" id="ARBA00022705"/>
    </source>
</evidence>
<dbReference type="NCBIfam" id="TIGR01128">
    <property type="entry name" value="holA"/>
    <property type="match status" value="1"/>
</dbReference>
<proteinExistence type="inferred from homology"/>
<keyword evidence="3" id="KW-0808">Transferase</keyword>
<sequence length="363" mass="39827">MQLAADQLDAHLAGTLRPLYAVHGDETLLVNEAVDAIRARARQQGFDERESHTVERGFDWSHLLAGSREISLFGGRRLIELRIPGGKPGRDGGEALAALPQHLSADVMAVVVLPRLDTATQKSAWFTALAQHGVAVRVDSIELAQLPRWIAARLQRHGFTLPPGEAGRALTDFLVARVEGNLLAAHQEIEKLALLCPPGPLDPDTVEQAVLNVARYSVFKLGEAVLGGDVTRLRRMLEGLQAEGVAPVLVHWTLADDIRAWLRIRQGLDAGQALPALLRANRIWGVKEKLLERALPRLRTPDLERLLQLAAQCDLAVKGLRPDSLPRAPWDALQVLALSMLDALWPSPPAARQGRRLVLRPEF</sequence>
<dbReference type="Gene3D" id="1.20.272.10">
    <property type="match status" value="1"/>
</dbReference>
<feature type="domain" description="DNA polymerase III delta N-terminal" evidence="9">
    <location>
        <begin position="20"/>
        <end position="137"/>
    </location>
</feature>
<evidence type="ECO:0000256" key="3">
    <source>
        <dbReference type="ARBA" id="ARBA00022679"/>
    </source>
</evidence>
<keyword evidence="5" id="KW-0235">DNA replication</keyword>
<evidence type="ECO:0000256" key="8">
    <source>
        <dbReference type="ARBA" id="ARBA00049244"/>
    </source>
</evidence>
<dbReference type="Gene3D" id="1.10.8.60">
    <property type="match status" value="1"/>
</dbReference>
<comment type="catalytic activity">
    <reaction evidence="8">
        <text>DNA(n) + a 2'-deoxyribonucleoside 5'-triphosphate = DNA(n+1) + diphosphate</text>
        <dbReference type="Rhea" id="RHEA:22508"/>
        <dbReference type="Rhea" id="RHEA-COMP:17339"/>
        <dbReference type="Rhea" id="RHEA-COMP:17340"/>
        <dbReference type="ChEBI" id="CHEBI:33019"/>
        <dbReference type="ChEBI" id="CHEBI:61560"/>
        <dbReference type="ChEBI" id="CHEBI:173112"/>
        <dbReference type="EC" id="2.7.7.7"/>
    </reaction>
</comment>
<dbReference type="AlphaFoldDB" id="A0A0K6HS41"/>
<evidence type="ECO:0000256" key="6">
    <source>
        <dbReference type="ARBA" id="ARBA00022932"/>
    </source>
</evidence>
<evidence type="ECO:0000259" key="9">
    <source>
        <dbReference type="Pfam" id="PF06144"/>
    </source>
</evidence>
<dbReference type="PANTHER" id="PTHR34388:SF1">
    <property type="entry name" value="DNA POLYMERASE III SUBUNIT DELTA"/>
    <property type="match status" value="1"/>
</dbReference>
<evidence type="ECO:0000313" key="11">
    <source>
        <dbReference type="Proteomes" id="UP000183649"/>
    </source>
</evidence>
<evidence type="ECO:0000256" key="7">
    <source>
        <dbReference type="ARBA" id="ARBA00034754"/>
    </source>
</evidence>
<dbReference type="Gene3D" id="3.40.50.300">
    <property type="entry name" value="P-loop containing nucleotide triphosphate hydrolases"/>
    <property type="match status" value="1"/>
</dbReference>
<dbReference type="GO" id="GO:0003887">
    <property type="term" value="F:DNA-directed DNA polymerase activity"/>
    <property type="evidence" value="ECO:0007669"/>
    <property type="project" value="UniProtKB-KW"/>
</dbReference>
<dbReference type="SUPFAM" id="SSF48019">
    <property type="entry name" value="post-AAA+ oligomerization domain-like"/>
    <property type="match status" value="1"/>
</dbReference>
<gene>
    <name evidence="10" type="ORF">Ga0061069_101389</name>
</gene>
<accession>A0A0K6HS41</accession>